<dbReference type="GO" id="GO:0050661">
    <property type="term" value="F:NADP binding"/>
    <property type="evidence" value="ECO:0007669"/>
    <property type="project" value="TreeGrafter"/>
</dbReference>
<dbReference type="GO" id="GO:0006210">
    <property type="term" value="P:thymine catabolic process"/>
    <property type="evidence" value="ECO:0007669"/>
    <property type="project" value="TreeGrafter"/>
</dbReference>
<dbReference type="AlphaFoldDB" id="A0A0L7L0Y3"/>
<dbReference type="GO" id="GO:0017113">
    <property type="term" value="F:dihydropyrimidine dehydrogenase (NADP+) activity"/>
    <property type="evidence" value="ECO:0007669"/>
    <property type="project" value="UniProtKB-EC"/>
</dbReference>
<accession>A0A0L7L0Y3</accession>
<evidence type="ECO:0000256" key="1">
    <source>
        <dbReference type="ARBA" id="ARBA00004668"/>
    </source>
</evidence>
<dbReference type="GO" id="GO:0019483">
    <property type="term" value="P:beta-alanine biosynthetic process"/>
    <property type="evidence" value="ECO:0007669"/>
    <property type="project" value="UniProtKB-UniPathway"/>
</dbReference>
<dbReference type="PANTHER" id="PTHR43073">
    <property type="entry name" value="DIHYDROPYRIMIDINE DEHYDROGENASE [NADP(+)]"/>
    <property type="match status" value="1"/>
</dbReference>
<reference evidence="6 7" key="1">
    <citation type="journal article" date="2015" name="Genome Biol. Evol.">
        <title>The genome of winter moth (Operophtera brumata) provides a genomic perspective on sexual dimorphism and phenology.</title>
        <authorList>
            <person name="Derks M.F."/>
            <person name="Smit S."/>
            <person name="Salis L."/>
            <person name="Schijlen E."/>
            <person name="Bossers A."/>
            <person name="Mateman C."/>
            <person name="Pijl A.S."/>
            <person name="de Ridder D."/>
            <person name="Groenen M.A."/>
            <person name="Visser M.E."/>
            <person name="Megens H.J."/>
        </authorList>
    </citation>
    <scope>NUCLEOTIDE SEQUENCE [LARGE SCALE GENOMIC DNA]</scope>
    <source>
        <strain evidence="6">WM2013NL</strain>
        <tissue evidence="6">Head and thorax</tissue>
    </source>
</reference>
<dbReference type="SUPFAM" id="SSF51905">
    <property type="entry name" value="FAD/NAD(P)-binding domain"/>
    <property type="match status" value="1"/>
</dbReference>
<dbReference type="Pfam" id="PF01180">
    <property type="entry name" value="DHO_dh"/>
    <property type="match status" value="1"/>
</dbReference>
<dbReference type="STRING" id="104452.A0A0L7L0Y3"/>
<evidence type="ECO:0000313" key="7">
    <source>
        <dbReference type="Proteomes" id="UP000037510"/>
    </source>
</evidence>
<dbReference type="UniPathway" id="UPA00131"/>
<feature type="region of interest" description="Disordered" evidence="4">
    <location>
        <begin position="256"/>
        <end position="292"/>
    </location>
</feature>
<name>A0A0L7L0Y3_OPEBR</name>
<dbReference type="GO" id="GO:0002058">
    <property type="term" value="F:uracil binding"/>
    <property type="evidence" value="ECO:0007669"/>
    <property type="project" value="TreeGrafter"/>
</dbReference>
<keyword evidence="3" id="KW-0560">Oxidoreductase</keyword>
<dbReference type="PANTHER" id="PTHR43073:SF2">
    <property type="entry name" value="DIHYDROPYRIMIDINE DEHYDROGENASE [NADP(+)]"/>
    <property type="match status" value="1"/>
</dbReference>
<feature type="domain" description="Dihydroorotate dehydrogenase catalytic" evidence="5">
    <location>
        <begin position="162"/>
        <end position="253"/>
    </location>
</feature>
<evidence type="ECO:0000313" key="6">
    <source>
        <dbReference type="EMBL" id="KOB68976.1"/>
    </source>
</evidence>
<dbReference type="EC" id="1.3.1.2" evidence="2"/>
<evidence type="ECO:0000256" key="2">
    <source>
        <dbReference type="ARBA" id="ARBA00013004"/>
    </source>
</evidence>
<dbReference type="InterPro" id="IPR005720">
    <property type="entry name" value="Dihydroorotate_DH_cat"/>
</dbReference>
<dbReference type="GO" id="GO:0006212">
    <property type="term" value="P:uracil catabolic process"/>
    <property type="evidence" value="ECO:0007669"/>
    <property type="project" value="TreeGrafter"/>
</dbReference>
<dbReference type="Proteomes" id="UP000037510">
    <property type="component" value="Unassembled WGS sequence"/>
</dbReference>
<sequence>MCRSEQLEGGEWTEDEDQVMQLEANFIISAFGSGLYETDVKEAMTSVKLNRWGLPDVNEKTMQSCSNPQVFIGGDLAGVAETTVESVNDGKTAAWFMHCFLQFHCPIDDVDLSVEVCGITFENPFGLASAPPTTSSAMIRRAFEQGWGFVVTKTFGLDKVVIASIMCSYNEADWVELAQKAQASGADALELNLSCPHGMGESGMGLACGQIPFFVKLTPNITDIVSIAVAAHQGGASGVSAINTVSGLMTVKSDATPWPAVGKSTSRTSLASLWPPTRGERAASRPSTPSPG</sequence>
<gene>
    <name evidence="6" type="ORF">OBRU01_09030</name>
</gene>
<comment type="caution">
    <text evidence="6">The sequence shown here is derived from an EMBL/GenBank/DDBJ whole genome shotgun (WGS) entry which is preliminary data.</text>
</comment>
<protein>
    <recommendedName>
        <fullName evidence="2">dihydropyrimidine dehydrogenase (NADP(+))</fullName>
        <ecNumber evidence="2">1.3.1.2</ecNumber>
    </recommendedName>
</protein>
<evidence type="ECO:0000259" key="5">
    <source>
        <dbReference type="Pfam" id="PF01180"/>
    </source>
</evidence>
<evidence type="ECO:0000256" key="4">
    <source>
        <dbReference type="SAM" id="MobiDB-lite"/>
    </source>
</evidence>
<keyword evidence="7" id="KW-1185">Reference proteome</keyword>
<dbReference type="EMBL" id="JTDY01003807">
    <property type="protein sequence ID" value="KOB68976.1"/>
    <property type="molecule type" value="Genomic_DNA"/>
</dbReference>
<dbReference type="GO" id="GO:0005829">
    <property type="term" value="C:cytosol"/>
    <property type="evidence" value="ECO:0007669"/>
    <property type="project" value="TreeGrafter"/>
</dbReference>
<evidence type="ECO:0000256" key="3">
    <source>
        <dbReference type="ARBA" id="ARBA00023002"/>
    </source>
</evidence>
<dbReference type="InterPro" id="IPR013785">
    <property type="entry name" value="Aldolase_TIM"/>
</dbReference>
<dbReference type="Gene3D" id="3.20.20.70">
    <property type="entry name" value="Aldolase class I"/>
    <property type="match status" value="1"/>
</dbReference>
<proteinExistence type="predicted"/>
<dbReference type="SUPFAM" id="SSF51395">
    <property type="entry name" value="FMN-linked oxidoreductases"/>
    <property type="match status" value="1"/>
</dbReference>
<dbReference type="Gene3D" id="3.50.50.60">
    <property type="entry name" value="FAD/NAD(P)-binding domain"/>
    <property type="match status" value="1"/>
</dbReference>
<dbReference type="InterPro" id="IPR036188">
    <property type="entry name" value="FAD/NAD-bd_sf"/>
</dbReference>
<organism evidence="6 7">
    <name type="scientific">Operophtera brumata</name>
    <name type="common">Winter moth</name>
    <name type="synonym">Phalaena brumata</name>
    <dbReference type="NCBI Taxonomy" id="104452"/>
    <lineage>
        <taxon>Eukaryota</taxon>
        <taxon>Metazoa</taxon>
        <taxon>Ecdysozoa</taxon>
        <taxon>Arthropoda</taxon>
        <taxon>Hexapoda</taxon>
        <taxon>Insecta</taxon>
        <taxon>Pterygota</taxon>
        <taxon>Neoptera</taxon>
        <taxon>Endopterygota</taxon>
        <taxon>Lepidoptera</taxon>
        <taxon>Glossata</taxon>
        <taxon>Ditrysia</taxon>
        <taxon>Geometroidea</taxon>
        <taxon>Geometridae</taxon>
        <taxon>Larentiinae</taxon>
        <taxon>Operophtera</taxon>
    </lineage>
</organism>
<comment type="pathway">
    <text evidence="1">Amino-acid biosynthesis; beta-alanine biosynthesis.</text>
</comment>